<evidence type="ECO:0000313" key="4">
    <source>
        <dbReference type="Proteomes" id="UP001314205"/>
    </source>
</evidence>
<dbReference type="SUPFAM" id="SSF57903">
    <property type="entry name" value="FYVE/PHD zinc finger"/>
    <property type="match status" value="1"/>
</dbReference>
<feature type="region of interest" description="Disordered" evidence="1">
    <location>
        <begin position="198"/>
        <end position="238"/>
    </location>
</feature>
<dbReference type="AlphaFoldDB" id="A0AAV1KC22"/>
<name>A0AAV1KC22_9NEOP</name>
<dbReference type="InterPro" id="IPR011011">
    <property type="entry name" value="Znf_FYVE_PHD"/>
</dbReference>
<keyword evidence="4" id="KW-1185">Reference proteome</keyword>
<reference evidence="2 4" key="1">
    <citation type="submission" date="2023-11" db="EMBL/GenBank/DDBJ databases">
        <authorList>
            <person name="Hedman E."/>
            <person name="Englund M."/>
            <person name="Stromberg M."/>
            <person name="Nyberg Akerstrom W."/>
            <person name="Nylinder S."/>
            <person name="Jareborg N."/>
            <person name="Kallberg Y."/>
            <person name="Kronander E."/>
        </authorList>
    </citation>
    <scope>NUCLEOTIDE SEQUENCE [LARGE SCALE GENOMIC DNA]</scope>
</reference>
<dbReference type="Proteomes" id="UP001314205">
    <property type="component" value="Unassembled WGS sequence"/>
</dbReference>
<comment type="caution">
    <text evidence="2">The sequence shown here is derived from an EMBL/GenBank/DDBJ whole genome shotgun (WGS) entry which is preliminary data.</text>
</comment>
<feature type="compositionally biased region" description="Polar residues" evidence="1">
    <location>
        <begin position="198"/>
        <end position="212"/>
    </location>
</feature>
<sequence>MASRTAPCAGCRTEVSGDGPYMKCAKCKQIFDIICANITTDVFKNMSVELKMSWICGECRCRQPKRDNSHTPVRPHVMQDLNTTSTASCLDVSMQTSDNVTVRAKPRYAQTTMGSTGESITGKDLKDSVVRELKNLQIEFEAQLMTKINTLLIEQFLAFKTEFLDRVNLITNKVLQLEEHYLSSINKACEPTPISKILKTSGTQTSPTLENIPTTQNKPPKRKPQPQPQPNIEHLGTDKDQSAFTVPRTNKVSSVAPVISAQKMMHAEYSESSVSLNNSQDCERIDDNWQEVSRKRARPSLPGLLRGTAAPGSTMLHAAERRRYLHLYYVREGTTVEQVHEHLNSICGNGECTVEKLKPRGHYASFKLGVPLKQAGNIMSSENWAEDICIKPWRQNFRAKDKNNQTSTAIP</sequence>
<protein>
    <submittedName>
        <fullName evidence="2">Uncharacterized protein</fullName>
    </submittedName>
</protein>
<evidence type="ECO:0000313" key="2">
    <source>
        <dbReference type="EMBL" id="CAK1579642.1"/>
    </source>
</evidence>
<dbReference type="EMBL" id="CAVLGL010000002">
    <property type="protein sequence ID" value="CAK1579642.1"/>
    <property type="molecule type" value="Genomic_DNA"/>
</dbReference>
<dbReference type="Gene3D" id="3.30.40.10">
    <property type="entry name" value="Zinc/RING finger domain, C3HC4 (zinc finger)"/>
    <property type="match status" value="1"/>
</dbReference>
<evidence type="ECO:0000256" key="1">
    <source>
        <dbReference type="SAM" id="MobiDB-lite"/>
    </source>
</evidence>
<dbReference type="EMBL" id="CAVLGL010000104">
    <property type="protein sequence ID" value="CAK1598436.1"/>
    <property type="molecule type" value="Genomic_DNA"/>
</dbReference>
<dbReference type="InterPro" id="IPR013083">
    <property type="entry name" value="Znf_RING/FYVE/PHD"/>
</dbReference>
<evidence type="ECO:0000313" key="3">
    <source>
        <dbReference type="EMBL" id="CAK1598436.1"/>
    </source>
</evidence>
<gene>
    <name evidence="2" type="ORF">PARMNEM_LOCUS1555</name>
    <name evidence="3" type="ORF">PARMNEM_LOCUS17423</name>
</gene>
<organism evidence="2 4">
    <name type="scientific">Parnassius mnemosyne</name>
    <name type="common">clouded apollo</name>
    <dbReference type="NCBI Taxonomy" id="213953"/>
    <lineage>
        <taxon>Eukaryota</taxon>
        <taxon>Metazoa</taxon>
        <taxon>Ecdysozoa</taxon>
        <taxon>Arthropoda</taxon>
        <taxon>Hexapoda</taxon>
        <taxon>Insecta</taxon>
        <taxon>Pterygota</taxon>
        <taxon>Neoptera</taxon>
        <taxon>Endopterygota</taxon>
        <taxon>Lepidoptera</taxon>
        <taxon>Glossata</taxon>
        <taxon>Ditrysia</taxon>
        <taxon>Papilionoidea</taxon>
        <taxon>Papilionidae</taxon>
        <taxon>Parnassiinae</taxon>
        <taxon>Parnassini</taxon>
        <taxon>Parnassius</taxon>
        <taxon>Driopa</taxon>
    </lineage>
</organism>
<proteinExistence type="predicted"/>
<accession>A0AAV1KC22</accession>